<comment type="caution">
    <text evidence="2">The sequence shown here is derived from an EMBL/GenBank/DDBJ whole genome shotgun (WGS) entry which is preliminary data.</text>
</comment>
<proteinExistence type="predicted"/>
<dbReference type="AlphaFoldDB" id="A0A834TTS4"/>
<keyword evidence="3" id="KW-1185">Reference proteome</keyword>
<dbReference type="OrthoDB" id="1847229at2759"/>
<evidence type="ECO:0000256" key="1">
    <source>
        <dbReference type="SAM" id="MobiDB-lite"/>
    </source>
</evidence>
<gene>
    <name evidence="2" type="ORF">G2W53_019629</name>
</gene>
<protein>
    <submittedName>
        <fullName evidence="2">Choline transporter-like protein 2</fullName>
    </submittedName>
</protein>
<accession>A0A834TTS4</accession>
<dbReference type="EMBL" id="JAAIUW010000006">
    <property type="protein sequence ID" value="KAF7828465.1"/>
    <property type="molecule type" value="Genomic_DNA"/>
</dbReference>
<evidence type="ECO:0000313" key="3">
    <source>
        <dbReference type="Proteomes" id="UP000634136"/>
    </source>
</evidence>
<dbReference type="PANTHER" id="PTHR36368">
    <property type="entry name" value="ATP-DEPENDENT CASEINOLYTIC PROTEASE/CROTONASE FAMILY PROTEIN"/>
    <property type="match status" value="1"/>
</dbReference>
<reference evidence="2" key="1">
    <citation type="submission" date="2020-09" db="EMBL/GenBank/DDBJ databases">
        <title>Genome-Enabled Discovery of Anthraquinone Biosynthesis in Senna tora.</title>
        <authorList>
            <person name="Kang S.-H."/>
            <person name="Pandey R.P."/>
            <person name="Lee C.-M."/>
            <person name="Sim J.-S."/>
            <person name="Jeong J.-T."/>
            <person name="Choi B.-S."/>
            <person name="Jung M."/>
            <person name="Ginzburg D."/>
            <person name="Zhao K."/>
            <person name="Won S.Y."/>
            <person name="Oh T.-J."/>
            <person name="Yu Y."/>
            <person name="Kim N.-H."/>
            <person name="Lee O.R."/>
            <person name="Lee T.-H."/>
            <person name="Bashyal P."/>
            <person name="Kim T.-S."/>
            <person name="Lee W.-H."/>
            <person name="Kawkins C."/>
            <person name="Kim C.-K."/>
            <person name="Kim J.S."/>
            <person name="Ahn B.O."/>
            <person name="Rhee S.Y."/>
            <person name="Sohng J.K."/>
        </authorList>
    </citation>
    <scope>NUCLEOTIDE SEQUENCE</scope>
    <source>
        <tissue evidence="2">Leaf</tissue>
    </source>
</reference>
<evidence type="ECO:0000313" key="2">
    <source>
        <dbReference type="EMBL" id="KAF7828465.1"/>
    </source>
</evidence>
<name>A0A834TTS4_9FABA</name>
<feature type="compositionally biased region" description="Polar residues" evidence="1">
    <location>
        <begin position="173"/>
        <end position="184"/>
    </location>
</feature>
<organism evidence="2 3">
    <name type="scientific">Senna tora</name>
    <dbReference type="NCBI Taxonomy" id="362788"/>
    <lineage>
        <taxon>Eukaryota</taxon>
        <taxon>Viridiplantae</taxon>
        <taxon>Streptophyta</taxon>
        <taxon>Embryophyta</taxon>
        <taxon>Tracheophyta</taxon>
        <taxon>Spermatophyta</taxon>
        <taxon>Magnoliopsida</taxon>
        <taxon>eudicotyledons</taxon>
        <taxon>Gunneridae</taxon>
        <taxon>Pentapetalae</taxon>
        <taxon>rosids</taxon>
        <taxon>fabids</taxon>
        <taxon>Fabales</taxon>
        <taxon>Fabaceae</taxon>
        <taxon>Caesalpinioideae</taxon>
        <taxon>Cassia clade</taxon>
        <taxon>Senna</taxon>
    </lineage>
</organism>
<dbReference type="PANTHER" id="PTHR36368:SF1">
    <property type="entry name" value="ATP-DEPENDENT CASEINOLYTIC PROTEASE_CROTONASE FAMILY PROTEIN"/>
    <property type="match status" value="1"/>
</dbReference>
<feature type="region of interest" description="Disordered" evidence="1">
    <location>
        <begin position="172"/>
        <end position="194"/>
    </location>
</feature>
<dbReference type="Proteomes" id="UP000634136">
    <property type="component" value="Unassembled WGS sequence"/>
</dbReference>
<sequence>MLLLLGDLVTENIEIRLYIEQNPFPDPNASSSLSLPSGSCRLLAQPPDVGNWFSSYEYKSPSPDSNVNFEDCESEKDEERNKLLISSGSCFEDEKHNEDLPLAKDVDSSCSVLLSEPPDIRNWFSSYVYESPVSGISTLLGDSVSEETECEDKCFNVEAENEHEVVPPRESIFTHNTSSGTNTRVKLPSSKGDGSVEMKENIGFANTSHLGKIVQPCMQDKTTLQHNVSPTKCDHKSVIKEAMIQHENGGSSISGANRISEGNSTCLREKENGEDMMAMNGFVTTKKSRQSGAKEENYGDSRNRRRVSLTCKKEGDMKRKALEEITNVKGMEVRGKWRCPQKSKPIVGPALKQLRLEQWVHKQFAP</sequence>